<evidence type="ECO:0000313" key="4">
    <source>
        <dbReference type="Proteomes" id="UP000826656"/>
    </source>
</evidence>
<organism evidence="3 4">
    <name type="scientific">Solanum tuberosum</name>
    <name type="common">Potato</name>
    <dbReference type="NCBI Taxonomy" id="4113"/>
    <lineage>
        <taxon>Eukaryota</taxon>
        <taxon>Viridiplantae</taxon>
        <taxon>Streptophyta</taxon>
        <taxon>Embryophyta</taxon>
        <taxon>Tracheophyta</taxon>
        <taxon>Spermatophyta</taxon>
        <taxon>Magnoliopsida</taxon>
        <taxon>eudicotyledons</taxon>
        <taxon>Gunneridae</taxon>
        <taxon>Pentapetalae</taxon>
        <taxon>asterids</taxon>
        <taxon>lamiids</taxon>
        <taxon>Solanales</taxon>
        <taxon>Solanaceae</taxon>
        <taxon>Solanoideae</taxon>
        <taxon>Solaneae</taxon>
        <taxon>Solanum</taxon>
    </lineage>
</organism>
<keyword evidence="2" id="KW-1133">Transmembrane helix</keyword>
<keyword evidence="4" id="KW-1185">Reference proteome</keyword>
<keyword evidence="2" id="KW-0812">Transmembrane</keyword>
<evidence type="ECO:0000256" key="2">
    <source>
        <dbReference type="SAM" id="Phobius"/>
    </source>
</evidence>
<proteinExistence type="predicted"/>
<dbReference type="Proteomes" id="UP000826656">
    <property type="component" value="Unassembled WGS sequence"/>
</dbReference>
<evidence type="ECO:0000256" key="1">
    <source>
        <dbReference type="SAM" id="MobiDB-lite"/>
    </source>
</evidence>
<evidence type="ECO:0000313" key="3">
    <source>
        <dbReference type="EMBL" id="KAH0773206.1"/>
    </source>
</evidence>
<feature type="transmembrane region" description="Helical" evidence="2">
    <location>
        <begin position="6"/>
        <end position="24"/>
    </location>
</feature>
<name>A0ABQ7VYQ6_SOLTU</name>
<reference evidence="3 4" key="1">
    <citation type="journal article" date="2021" name="bioRxiv">
        <title>Chromosome-scale and haplotype-resolved genome assembly of a tetraploid potato cultivar.</title>
        <authorList>
            <person name="Sun H."/>
            <person name="Jiao W.-B."/>
            <person name="Krause K."/>
            <person name="Campoy J.A."/>
            <person name="Goel M."/>
            <person name="Folz-Donahue K."/>
            <person name="Kukat C."/>
            <person name="Huettel B."/>
            <person name="Schneeberger K."/>
        </authorList>
    </citation>
    <scope>NUCLEOTIDE SEQUENCE [LARGE SCALE GENOMIC DNA]</scope>
    <source>
        <strain evidence="3">SolTubOtavaFocal</strain>
        <tissue evidence="3">Leaves</tissue>
    </source>
</reference>
<feature type="region of interest" description="Disordered" evidence="1">
    <location>
        <begin position="61"/>
        <end position="99"/>
    </location>
</feature>
<accession>A0ABQ7VYQ6</accession>
<dbReference type="EMBL" id="JAIVGD010000005">
    <property type="protein sequence ID" value="KAH0773206.1"/>
    <property type="molecule type" value="Genomic_DNA"/>
</dbReference>
<protein>
    <submittedName>
        <fullName evidence="3">Uncharacterized protein</fullName>
    </submittedName>
</protein>
<gene>
    <name evidence="3" type="ORF">KY290_010343</name>
</gene>
<comment type="caution">
    <text evidence="3">The sequence shown here is derived from an EMBL/GenBank/DDBJ whole genome shotgun (WGS) entry which is preliminary data.</text>
</comment>
<keyword evidence="2" id="KW-0472">Membrane</keyword>
<sequence length="99" mass="9894">MIVVVVAMIVTTMVVALVGIIVTVKVRRGGVDDEGEGYCTDKESVGVGGGVEGGDCAYCSGGGGGKRGGSDSVGGERKRKSSGGCHTSNPIETDNHPIP</sequence>